<gene>
    <name evidence="1" type="ORF">EYF80_033818</name>
</gene>
<reference evidence="1 2" key="1">
    <citation type="submission" date="2019-03" db="EMBL/GenBank/DDBJ databases">
        <title>First draft genome of Liparis tanakae, snailfish: a comprehensive survey of snailfish specific genes.</title>
        <authorList>
            <person name="Kim W."/>
            <person name="Song I."/>
            <person name="Jeong J.-H."/>
            <person name="Kim D."/>
            <person name="Kim S."/>
            <person name="Ryu S."/>
            <person name="Song J.Y."/>
            <person name="Lee S.K."/>
        </authorList>
    </citation>
    <scope>NUCLEOTIDE SEQUENCE [LARGE SCALE GENOMIC DNA]</scope>
    <source>
        <tissue evidence="1">Muscle</tissue>
    </source>
</reference>
<dbReference type="EMBL" id="SRLO01000440">
    <property type="protein sequence ID" value="TNN55983.1"/>
    <property type="molecule type" value="Genomic_DNA"/>
</dbReference>
<accession>A0A4Z2GT63</accession>
<name>A0A4Z2GT63_9TELE</name>
<dbReference type="Proteomes" id="UP000314294">
    <property type="component" value="Unassembled WGS sequence"/>
</dbReference>
<keyword evidence="2" id="KW-1185">Reference proteome</keyword>
<protein>
    <submittedName>
        <fullName evidence="1">Uncharacterized protein</fullName>
    </submittedName>
</protein>
<dbReference type="AlphaFoldDB" id="A0A4Z2GT63"/>
<evidence type="ECO:0000313" key="1">
    <source>
        <dbReference type="EMBL" id="TNN55983.1"/>
    </source>
</evidence>
<organism evidence="1 2">
    <name type="scientific">Liparis tanakae</name>
    <name type="common">Tanaka's snailfish</name>
    <dbReference type="NCBI Taxonomy" id="230148"/>
    <lineage>
        <taxon>Eukaryota</taxon>
        <taxon>Metazoa</taxon>
        <taxon>Chordata</taxon>
        <taxon>Craniata</taxon>
        <taxon>Vertebrata</taxon>
        <taxon>Euteleostomi</taxon>
        <taxon>Actinopterygii</taxon>
        <taxon>Neopterygii</taxon>
        <taxon>Teleostei</taxon>
        <taxon>Neoteleostei</taxon>
        <taxon>Acanthomorphata</taxon>
        <taxon>Eupercaria</taxon>
        <taxon>Perciformes</taxon>
        <taxon>Cottioidei</taxon>
        <taxon>Cottales</taxon>
        <taxon>Liparidae</taxon>
        <taxon>Liparis</taxon>
    </lineage>
</organism>
<evidence type="ECO:0000313" key="2">
    <source>
        <dbReference type="Proteomes" id="UP000314294"/>
    </source>
</evidence>
<sequence>MPSPVLGKEKNPGELPDESGAALLIDSRVAHKEPALHVNHTHTGEAQAIIGIITITYEAAALGTAGSPNHCSPSGMQIIHMMEISLLQ</sequence>
<proteinExistence type="predicted"/>
<comment type="caution">
    <text evidence="1">The sequence shown here is derived from an EMBL/GenBank/DDBJ whole genome shotgun (WGS) entry which is preliminary data.</text>
</comment>